<evidence type="ECO:0000313" key="2">
    <source>
        <dbReference type="Proteomes" id="UP000825935"/>
    </source>
</evidence>
<dbReference type="EMBL" id="CM035406">
    <property type="protein sequence ID" value="KAH7445979.1"/>
    <property type="molecule type" value="Genomic_DNA"/>
</dbReference>
<protein>
    <submittedName>
        <fullName evidence="1">Uncharacterized protein</fullName>
    </submittedName>
</protein>
<evidence type="ECO:0000313" key="1">
    <source>
        <dbReference type="EMBL" id="KAH7445979.1"/>
    </source>
</evidence>
<dbReference type="AlphaFoldDB" id="A0A8T2VNG0"/>
<organism evidence="1 2">
    <name type="scientific">Ceratopteris richardii</name>
    <name type="common">Triangle waterfern</name>
    <dbReference type="NCBI Taxonomy" id="49495"/>
    <lineage>
        <taxon>Eukaryota</taxon>
        <taxon>Viridiplantae</taxon>
        <taxon>Streptophyta</taxon>
        <taxon>Embryophyta</taxon>
        <taxon>Tracheophyta</taxon>
        <taxon>Polypodiopsida</taxon>
        <taxon>Polypodiidae</taxon>
        <taxon>Polypodiales</taxon>
        <taxon>Pteridineae</taxon>
        <taxon>Pteridaceae</taxon>
        <taxon>Parkerioideae</taxon>
        <taxon>Ceratopteris</taxon>
    </lineage>
</organism>
<dbReference type="OrthoDB" id="10618548at2759"/>
<reference evidence="1" key="1">
    <citation type="submission" date="2021-08" db="EMBL/GenBank/DDBJ databases">
        <title>WGS assembly of Ceratopteris richardii.</title>
        <authorList>
            <person name="Marchant D.B."/>
            <person name="Chen G."/>
            <person name="Jenkins J."/>
            <person name="Shu S."/>
            <person name="Leebens-Mack J."/>
            <person name="Grimwood J."/>
            <person name="Schmutz J."/>
            <person name="Soltis P."/>
            <person name="Soltis D."/>
            <person name="Chen Z.-H."/>
        </authorList>
    </citation>
    <scope>NUCLEOTIDE SEQUENCE</scope>
    <source>
        <strain evidence="1">Whitten #5841</strain>
        <tissue evidence="1">Leaf</tissue>
    </source>
</reference>
<keyword evidence="2" id="KW-1185">Reference proteome</keyword>
<proteinExistence type="predicted"/>
<comment type="caution">
    <text evidence="1">The sequence shown here is derived from an EMBL/GenBank/DDBJ whole genome shotgun (WGS) entry which is preliminary data.</text>
</comment>
<accession>A0A8T2VNG0</accession>
<sequence length="323" mass="36382">MDAELGNRVISLVGHLYAIRPEYENDYFQLKKSEDSNGDFFENFENGASTSHASTSGTFNKTGAVYLSYACLIGGYGESLVPFEPLLEFSRNQQNKNSLPCLIVEYPHYYSTHNPLVFQVEMALWREGCEVCILKPSSHLSSHLPFGIRHLRMRLTEGLNEVDTDERLYCVFLLQESDFPVIIQGTVILGPNMSYGLIGSFGFALSQMQGIVTDARGRLIGVHGCTFVIEEGDTVDLAHDPSHLVSSTESIIIQERGDSHPSSLSSENFEGMSFQVMKYLQDRFKATSPKRKQKAQLCRIYTLDQMLDELRFSKKRLFVDVDG</sequence>
<dbReference type="Proteomes" id="UP000825935">
    <property type="component" value="Chromosome 1"/>
</dbReference>
<name>A0A8T2VNG0_CERRI</name>
<gene>
    <name evidence="1" type="ORF">KP509_01G031000</name>
</gene>